<protein>
    <recommendedName>
        <fullName evidence="4">DUF6535 domain-containing protein</fullName>
    </recommendedName>
</protein>
<gene>
    <name evidence="5" type="ORF">GYMLUDRAFT_841952</name>
</gene>
<proteinExistence type="predicted"/>
<evidence type="ECO:0000256" key="3">
    <source>
        <dbReference type="SAM" id="Phobius"/>
    </source>
</evidence>
<keyword evidence="1" id="KW-0677">Repeat</keyword>
<keyword evidence="2" id="KW-0040">ANK repeat</keyword>
<dbReference type="HOGENOM" id="CLU_444532_0_0_1"/>
<evidence type="ECO:0000313" key="5">
    <source>
        <dbReference type="EMBL" id="KIK55321.1"/>
    </source>
</evidence>
<sequence length="615" mass="68585">MSAQEQNHLASNAVNANDVPLGQHNTIEMATLVTDKAGLSSKDQDGTAMHTVQKEVSEIEKYRKGNNGSPFFGLPPYQSPYSGTRSYNYAEKYPPDPLGHEFKENARVWKVYLDEAENYDDEMLKGFKDTIDSLLIFAALFSAVVTTFVVSTAGSLQPDYSQITATLLAEQVQLIRAAGNQTAIDNVSFSAVNLESISPSRNDLWINGLFFTSLSLSLVTALLSVLVKQWLQAYSSISSGNAKERAVIRQFRFSGLVKWKVPVIIGMLPLILHTSLALFLVGLSLYVRELHPSLCWIVIAITVFAFAMYMGSVFLTAIWLECPYRIPLLFKPVNYILHIFTAFRTYSSGSGHFPSSLKEAELDFLTSLDKSAGNSSTLDVISTDILAWMCTLQSNSSIQEIVLQALHGLFTENVALSNGINESYWAHYNFLNVVQSKINPYLNLLSQVLNNALADINENYKYEIWPSLALQWMKVADLDSWPAIEPQIIKNSLIQATKRNDETAVRKIIEIMQLNRSKFPISDWNSNTLYLASELGHMEACKVLIDNRAKVKTSKEGVVQNAVLVAAANSKWDVVQFLIENARDIEVKEKEYLTICQMAVVSGKTNIIQLLLLKG</sequence>
<feature type="transmembrane region" description="Helical" evidence="3">
    <location>
        <begin position="261"/>
        <end position="287"/>
    </location>
</feature>
<feature type="domain" description="DUF6535" evidence="4">
    <location>
        <begin position="109"/>
        <end position="287"/>
    </location>
</feature>
<dbReference type="InterPro" id="IPR002110">
    <property type="entry name" value="Ankyrin_rpt"/>
</dbReference>
<feature type="non-terminal residue" evidence="5">
    <location>
        <position position="615"/>
    </location>
</feature>
<evidence type="ECO:0000256" key="1">
    <source>
        <dbReference type="ARBA" id="ARBA00022737"/>
    </source>
</evidence>
<dbReference type="InterPro" id="IPR036770">
    <property type="entry name" value="Ankyrin_rpt-contain_sf"/>
</dbReference>
<organism evidence="5 6">
    <name type="scientific">Collybiopsis luxurians FD-317 M1</name>
    <dbReference type="NCBI Taxonomy" id="944289"/>
    <lineage>
        <taxon>Eukaryota</taxon>
        <taxon>Fungi</taxon>
        <taxon>Dikarya</taxon>
        <taxon>Basidiomycota</taxon>
        <taxon>Agaricomycotina</taxon>
        <taxon>Agaricomycetes</taxon>
        <taxon>Agaricomycetidae</taxon>
        <taxon>Agaricales</taxon>
        <taxon>Marasmiineae</taxon>
        <taxon>Omphalotaceae</taxon>
        <taxon>Collybiopsis</taxon>
        <taxon>Collybiopsis luxurians</taxon>
    </lineage>
</organism>
<dbReference type="Pfam" id="PF12796">
    <property type="entry name" value="Ank_2"/>
    <property type="match status" value="1"/>
</dbReference>
<dbReference type="AlphaFoldDB" id="A0A0D0BKN2"/>
<feature type="transmembrane region" description="Helical" evidence="3">
    <location>
        <begin position="133"/>
        <end position="153"/>
    </location>
</feature>
<dbReference type="EMBL" id="KN834807">
    <property type="protein sequence ID" value="KIK55321.1"/>
    <property type="molecule type" value="Genomic_DNA"/>
</dbReference>
<evidence type="ECO:0000259" key="4">
    <source>
        <dbReference type="Pfam" id="PF20153"/>
    </source>
</evidence>
<dbReference type="Pfam" id="PF20153">
    <property type="entry name" value="DUF6535"/>
    <property type="match status" value="1"/>
</dbReference>
<keyword evidence="6" id="KW-1185">Reference proteome</keyword>
<dbReference type="PANTHER" id="PTHR24198:SF165">
    <property type="entry name" value="ANKYRIN REPEAT-CONTAINING PROTEIN-RELATED"/>
    <property type="match status" value="1"/>
</dbReference>
<dbReference type="OrthoDB" id="3219854at2759"/>
<keyword evidence="3" id="KW-0812">Transmembrane</keyword>
<dbReference type="Gene3D" id="1.25.40.20">
    <property type="entry name" value="Ankyrin repeat-containing domain"/>
    <property type="match status" value="1"/>
</dbReference>
<reference evidence="5 6" key="1">
    <citation type="submission" date="2014-04" db="EMBL/GenBank/DDBJ databases">
        <title>Evolutionary Origins and Diversification of the Mycorrhizal Mutualists.</title>
        <authorList>
            <consortium name="DOE Joint Genome Institute"/>
            <consortium name="Mycorrhizal Genomics Consortium"/>
            <person name="Kohler A."/>
            <person name="Kuo A."/>
            <person name="Nagy L.G."/>
            <person name="Floudas D."/>
            <person name="Copeland A."/>
            <person name="Barry K.W."/>
            <person name="Cichocki N."/>
            <person name="Veneault-Fourrey C."/>
            <person name="LaButti K."/>
            <person name="Lindquist E.A."/>
            <person name="Lipzen A."/>
            <person name="Lundell T."/>
            <person name="Morin E."/>
            <person name="Murat C."/>
            <person name="Riley R."/>
            <person name="Ohm R."/>
            <person name="Sun H."/>
            <person name="Tunlid A."/>
            <person name="Henrissat B."/>
            <person name="Grigoriev I.V."/>
            <person name="Hibbett D.S."/>
            <person name="Martin F."/>
        </authorList>
    </citation>
    <scope>NUCLEOTIDE SEQUENCE [LARGE SCALE GENOMIC DNA]</scope>
    <source>
        <strain evidence="5 6">FD-317 M1</strain>
    </source>
</reference>
<dbReference type="Proteomes" id="UP000053593">
    <property type="component" value="Unassembled WGS sequence"/>
</dbReference>
<accession>A0A0D0BKN2</accession>
<name>A0A0D0BKN2_9AGAR</name>
<dbReference type="SUPFAM" id="SSF48403">
    <property type="entry name" value="Ankyrin repeat"/>
    <property type="match status" value="1"/>
</dbReference>
<dbReference type="PANTHER" id="PTHR24198">
    <property type="entry name" value="ANKYRIN REPEAT AND PROTEIN KINASE DOMAIN-CONTAINING PROTEIN"/>
    <property type="match status" value="1"/>
</dbReference>
<keyword evidence="3" id="KW-0472">Membrane</keyword>
<feature type="transmembrane region" description="Helical" evidence="3">
    <location>
        <begin position="293"/>
        <end position="320"/>
    </location>
</feature>
<dbReference type="InterPro" id="IPR045338">
    <property type="entry name" value="DUF6535"/>
</dbReference>
<evidence type="ECO:0000256" key="2">
    <source>
        <dbReference type="ARBA" id="ARBA00023043"/>
    </source>
</evidence>
<feature type="transmembrane region" description="Helical" evidence="3">
    <location>
        <begin position="204"/>
        <end position="227"/>
    </location>
</feature>
<evidence type="ECO:0000313" key="6">
    <source>
        <dbReference type="Proteomes" id="UP000053593"/>
    </source>
</evidence>
<keyword evidence="3" id="KW-1133">Transmembrane helix</keyword>